<feature type="compositionally biased region" description="Basic and acidic residues" evidence="1">
    <location>
        <begin position="440"/>
        <end position="451"/>
    </location>
</feature>
<reference evidence="2" key="1">
    <citation type="submission" date="2007-07" db="EMBL/GenBank/DDBJ databases">
        <title>PCAP assembly of the Caenorhabditis remanei genome.</title>
        <authorList>
            <consortium name="The Caenorhabditis remanei Sequencing Consortium"/>
            <person name="Wilson R.K."/>
        </authorList>
    </citation>
    <scope>NUCLEOTIDE SEQUENCE [LARGE SCALE GENOMIC DNA]</scope>
    <source>
        <strain evidence="2">PB4641</strain>
    </source>
</reference>
<protein>
    <submittedName>
        <fullName evidence="2">Uncharacterized protein</fullName>
    </submittedName>
</protein>
<dbReference type="Proteomes" id="UP000008281">
    <property type="component" value="Unassembled WGS sequence"/>
</dbReference>
<dbReference type="PANTHER" id="PTHR22670:SF9">
    <property type="entry name" value="BTB DOMAIN-CONTAINING PROTEIN"/>
    <property type="match status" value="1"/>
</dbReference>
<dbReference type="AlphaFoldDB" id="E3NQE7"/>
<dbReference type="KEGG" id="crq:GCK72_013758"/>
<feature type="region of interest" description="Disordered" evidence="1">
    <location>
        <begin position="506"/>
        <end position="525"/>
    </location>
</feature>
<feature type="region of interest" description="Disordered" evidence="1">
    <location>
        <begin position="379"/>
        <end position="407"/>
    </location>
</feature>
<feature type="compositionally biased region" description="Polar residues" evidence="1">
    <location>
        <begin position="386"/>
        <end position="407"/>
    </location>
</feature>
<feature type="region of interest" description="Disordered" evidence="1">
    <location>
        <begin position="431"/>
        <end position="492"/>
    </location>
</feature>
<evidence type="ECO:0000313" key="2">
    <source>
        <dbReference type="EMBL" id="EFO84513.1"/>
    </source>
</evidence>
<keyword evidence="3" id="KW-1185">Reference proteome</keyword>
<evidence type="ECO:0000313" key="3">
    <source>
        <dbReference type="Proteomes" id="UP000008281"/>
    </source>
</evidence>
<dbReference type="HOGENOM" id="CLU_492788_0_0_1"/>
<accession>E3NQE7</accession>
<dbReference type="CTD" id="9811500"/>
<dbReference type="OrthoDB" id="5911323at2759"/>
<organism evidence="3">
    <name type="scientific">Caenorhabditis remanei</name>
    <name type="common">Caenorhabditis vulgaris</name>
    <dbReference type="NCBI Taxonomy" id="31234"/>
    <lineage>
        <taxon>Eukaryota</taxon>
        <taxon>Metazoa</taxon>
        <taxon>Ecdysozoa</taxon>
        <taxon>Nematoda</taxon>
        <taxon>Chromadorea</taxon>
        <taxon>Rhabditida</taxon>
        <taxon>Rhabditina</taxon>
        <taxon>Rhabditomorpha</taxon>
        <taxon>Rhabditoidea</taxon>
        <taxon>Rhabditidae</taxon>
        <taxon>Peloderinae</taxon>
        <taxon>Caenorhabditis</taxon>
    </lineage>
</organism>
<gene>
    <name evidence="2" type="ORF">CRE_19578</name>
</gene>
<dbReference type="InParanoid" id="E3NQE7"/>
<feature type="compositionally biased region" description="Polar residues" evidence="1">
    <location>
        <begin position="467"/>
        <end position="492"/>
    </location>
</feature>
<sequence>MANSFFITEEVYSEEKKKELKRKRLNGDFSQCNISLILENGEVEKVDAFLINEHSEKYKTTGYIFSKRIDVSMLETGSVKDFVHWMYTKDIVVMESNVSNLLKTNMELIDIIVSRMKKNIDLLITSLNGITEAVITETPQTHFRPYSSLYHHSNQFISKRLIPLFCELEPRISMTEISKLNVTSLYVLMNSLVGIPTKVRLIFLAMDWIVMTNPSNKTMNGIIQSVIIEVGQNCFTHDIRYNMHEYLTKVLPISKLCVYMDGSSEIIPVFEKEQSVIPPNCVTDPIEVIPRVVRENTFLRKPTDLTRLRRKARIDNPSGREPICGFYQRIIIGENSNTKLSAIRSFSTADQVSNDVTNIRWMRGKWHCDGYVTLSSSISSESRGSVNLNESHRNPSNNRSQYLMDRGNTSIDGHKSYCFYDVMAVSKSNESFTGYSNNKKTKEEQIAEPSRELYSNYRNHKRPTEPTEGTSSNTNKTNQRSHQSTSSESNYSFANLANNGSAFVSQFGTTNQRKPPSHRQRGGNDYYPGHAGCLYVPGAVEDLYQQFYSSPYF</sequence>
<name>E3NQE7_CAERE</name>
<dbReference type="GeneID" id="9811500"/>
<proteinExistence type="predicted"/>
<dbReference type="eggNOG" id="ENOG502TIVB">
    <property type="taxonomic scope" value="Eukaryota"/>
</dbReference>
<dbReference type="RefSeq" id="XP_003089373.2">
    <property type="nucleotide sequence ID" value="XM_003089325.2"/>
</dbReference>
<dbReference type="PANTHER" id="PTHR22670">
    <property type="entry name" value="BTB DOMAIN-CONTAINING PROTEIN-RELATED-RELATED"/>
    <property type="match status" value="1"/>
</dbReference>
<dbReference type="EMBL" id="DS269515">
    <property type="protein sequence ID" value="EFO84513.1"/>
    <property type="molecule type" value="Genomic_DNA"/>
</dbReference>
<evidence type="ECO:0000256" key="1">
    <source>
        <dbReference type="SAM" id="MobiDB-lite"/>
    </source>
</evidence>